<feature type="region of interest" description="Disordered" evidence="1">
    <location>
        <begin position="781"/>
        <end position="822"/>
    </location>
</feature>
<dbReference type="GO" id="GO:0006900">
    <property type="term" value="P:vesicle budding from membrane"/>
    <property type="evidence" value="ECO:0007669"/>
    <property type="project" value="TreeGrafter"/>
</dbReference>
<feature type="region of interest" description="Disordered" evidence="1">
    <location>
        <begin position="277"/>
        <end position="317"/>
    </location>
</feature>
<feature type="compositionally biased region" description="Basic and acidic residues" evidence="1">
    <location>
        <begin position="277"/>
        <end position="305"/>
    </location>
</feature>
<dbReference type="GO" id="GO:0072583">
    <property type="term" value="P:clathrin-dependent endocytosis"/>
    <property type="evidence" value="ECO:0007669"/>
    <property type="project" value="InterPro"/>
</dbReference>
<dbReference type="EMBL" id="LT671822">
    <property type="protein sequence ID" value="SHO76583.1"/>
    <property type="molecule type" value="Genomic_DNA"/>
</dbReference>
<dbReference type="PANTHER" id="PTHR22951">
    <property type="entry name" value="CLATHRIN ASSEMBLY PROTEIN"/>
    <property type="match status" value="1"/>
</dbReference>
<dbReference type="GO" id="GO:0005546">
    <property type="term" value="F:phosphatidylinositol-4,5-bisphosphate binding"/>
    <property type="evidence" value="ECO:0007669"/>
    <property type="project" value="TreeGrafter"/>
</dbReference>
<feature type="compositionally biased region" description="Pro residues" evidence="1">
    <location>
        <begin position="452"/>
        <end position="463"/>
    </location>
</feature>
<evidence type="ECO:0000313" key="3">
    <source>
        <dbReference type="EMBL" id="SHO76583.1"/>
    </source>
</evidence>
<dbReference type="InterPro" id="IPR011417">
    <property type="entry name" value="ANTH_dom"/>
</dbReference>
<sequence>MSLHVSFGGYEKLVKGATKPKSTLPKEKYIQPILQAADGSNTQLQDVFWALQGRLEDPNSITVFKSLFVLHTMIRSHAATTVLSYLAGDPSAIRLSRVASVGLNEYTYSKLLVKYARCLEQRILNFQELGYDIIMAGKRDRFARLRKMSVAKGLLREISIIQNMMKPLMDCAFFQFENPSELVVAAFQMILKDLLSFYSAMNEGIINMLEHYFEMSKNDATKSLEIYRRFCFQTENFVAFLDASKRHSSQLRHKIPNLKHAPLSLAKALEEYLHETDFDQHESSRQRNAKGSEEAPPKPQEEPKMEPPPQEASSSKQALQDFFEALEQPHSTPFNSAYSGFTSFQTQPDWFGLQPMPATGLMPQVTGNPFNSLHGFMQPQGTGINPFTPQMPMTPYLTGQPTGFRVPQQQALMPQHTMNTTPFDSIFGQLSLQPTMAQAQPTGMAAQVPSMPKAPPSWTPPSKEPTSSPTPQTQQRVGSKEPPQPSAGTSNQQNLRPQKTGTMNPFSIPSDFEEPEPVHKAPPQPTLNELAMNAWSNKSSTQGKTENDGTDSRLVPQRTGLLGSVASEFVRPPQSVAVPVSDAKTDGASTRSGSQVFGTSHDVGHLPNEAGSVQFSGNASHFRAQQTMPSEPLPMTNQATGIGLGISGSASPAMRSMNQQGVSVNTTGMNTLSRFNTLPSDLGDANFKAQMTGNSAFAGTSSLRQNSLGDANLQSPGFSSLASQNGFSTTASSNLGHNPRLHEMSGHVGHSPGNLFLHQNNSQRVGLSQGLDHQSQITNLTGIKPFQPSSDFGTSLMRGTPQQPTQPTPATSEAPVPDLLQL</sequence>
<keyword evidence="4" id="KW-1185">Reference proteome</keyword>
<dbReference type="GO" id="GO:0032050">
    <property type="term" value="F:clathrin heavy chain binding"/>
    <property type="evidence" value="ECO:0007669"/>
    <property type="project" value="TreeGrafter"/>
</dbReference>
<feature type="domain" description="ENTH" evidence="2">
    <location>
        <begin position="2"/>
        <end position="133"/>
    </location>
</feature>
<name>A0A1M8A2C7_MALS4</name>
<feature type="compositionally biased region" description="Low complexity" evidence="1">
    <location>
        <begin position="800"/>
        <end position="809"/>
    </location>
</feature>
<accession>A0A1M8A2C7</accession>
<dbReference type="SUPFAM" id="SSF48464">
    <property type="entry name" value="ENTH/VHS domain"/>
    <property type="match status" value="1"/>
</dbReference>
<dbReference type="AlphaFoldDB" id="A0A1M8A2C7"/>
<proteinExistence type="predicted"/>
<feature type="region of interest" description="Disordered" evidence="1">
    <location>
        <begin position="437"/>
        <end position="526"/>
    </location>
</feature>
<protein>
    <submittedName>
        <fullName evidence="3">Similar to S.cerevisiae protein YAP1801 (Protein of the AP180 family, involved in clathrin cage assembly)</fullName>
    </submittedName>
</protein>
<dbReference type="OMA" id="VPNLKHA"/>
<dbReference type="OrthoDB" id="44015at2759"/>
<dbReference type="GO" id="GO:0005545">
    <property type="term" value="F:1-phosphatidylinositol binding"/>
    <property type="evidence" value="ECO:0007669"/>
    <property type="project" value="InterPro"/>
</dbReference>
<reference evidence="4" key="1">
    <citation type="journal article" date="2017" name="Nucleic Acids Res.">
        <title>Proteogenomics produces comprehensive and highly accurate protein-coding gene annotation in a complete genome assembly of Malassezia sympodialis.</title>
        <authorList>
            <person name="Zhu Y."/>
            <person name="Engstroem P.G."/>
            <person name="Tellgren-Roth C."/>
            <person name="Baudo C.D."/>
            <person name="Kennell J.C."/>
            <person name="Sun S."/>
            <person name="Billmyre R.B."/>
            <person name="Schroeder M.S."/>
            <person name="Andersson A."/>
            <person name="Holm T."/>
            <person name="Sigurgeirsson B."/>
            <person name="Wu G."/>
            <person name="Sankaranarayanan S.R."/>
            <person name="Siddharthan R."/>
            <person name="Sanyal K."/>
            <person name="Lundeberg J."/>
            <person name="Nystedt B."/>
            <person name="Boekhout T."/>
            <person name="Dawson T.L. Jr."/>
            <person name="Heitman J."/>
            <person name="Scheynius A."/>
            <person name="Lehtioe J."/>
        </authorList>
    </citation>
    <scope>NUCLEOTIDE SEQUENCE [LARGE SCALE GENOMIC DNA]</scope>
    <source>
        <strain evidence="4">ATCC 42132</strain>
    </source>
</reference>
<feature type="compositionally biased region" description="Polar residues" evidence="1">
    <location>
        <begin position="486"/>
        <end position="507"/>
    </location>
</feature>
<dbReference type="VEuPathDB" id="FungiDB:MSYG_0921"/>
<dbReference type="Gene3D" id="1.20.58.150">
    <property type="entry name" value="ANTH domain"/>
    <property type="match status" value="1"/>
</dbReference>
<dbReference type="GO" id="GO:0005905">
    <property type="term" value="C:clathrin-coated pit"/>
    <property type="evidence" value="ECO:0007669"/>
    <property type="project" value="TreeGrafter"/>
</dbReference>
<dbReference type="PROSITE" id="PS50942">
    <property type="entry name" value="ENTH"/>
    <property type="match status" value="1"/>
</dbReference>
<evidence type="ECO:0000256" key="1">
    <source>
        <dbReference type="SAM" id="MobiDB-lite"/>
    </source>
</evidence>
<feature type="compositionally biased region" description="Low complexity" evidence="1">
    <location>
        <begin position="464"/>
        <end position="475"/>
    </location>
</feature>
<dbReference type="InterPro" id="IPR013809">
    <property type="entry name" value="ENTH"/>
</dbReference>
<dbReference type="InterPro" id="IPR008942">
    <property type="entry name" value="ENTH_VHS"/>
</dbReference>
<dbReference type="PANTHER" id="PTHR22951:SF5">
    <property type="entry name" value="PHOSPHATIDYLINOSITOL-BINDING CLATHRIN ASSEMBLY PROTEIN LAP"/>
    <property type="match status" value="1"/>
</dbReference>
<dbReference type="Gene3D" id="1.25.40.90">
    <property type="match status" value="1"/>
</dbReference>
<dbReference type="GO" id="GO:0030136">
    <property type="term" value="C:clathrin-coated vesicle"/>
    <property type="evidence" value="ECO:0007669"/>
    <property type="project" value="InterPro"/>
</dbReference>
<feature type="region of interest" description="Disordered" evidence="1">
    <location>
        <begin position="729"/>
        <end position="758"/>
    </location>
</feature>
<dbReference type="SMART" id="SM00273">
    <property type="entry name" value="ENTH"/>
    <property type="match status" value="1"/>
</dbReference>
<dbReference type="Pfam" id="PF07651">
    <property type="entry name" value="ANTH"/>
    <property type="match status" value="1"/>
</dbReference>
<feature type="compositionally biased region" description="Polar residues" evidence="1">
    <location>
        <begin position="781"/>
        <end position="793"/>
    </location>
</feature>
<organism evidence="3 4">
    <name type="scientific">Malassezia sympodialis (strain ATCC 42132)</name>
    <name type="common">Atopic eczema-associated yeast</name>
    <dbReference type="NCBI Taxonomy" id="1230383"/>
    <lineage>
        <taxon>Eukaryota</taxon>
        <taxon>Fungi</taxon>
        <taxon>Dikarya</taxon>
        <taxon>Basidiomycota</taxon>
        <taxon>Ustilaginomycotina</taxon>
        <taxon>Malasseziomycetes</taxon>
        <taxon>Malasseziales</taxon>
        <taxon>Malasseziaceae</taxon>
        <taxon>Malassezia</taxon>
    </lineage>
</organism>
<dbReference type="InterPro" id="IPR014712">
    <property type="entry name" value="ANTH_dom_sf"/>
</dbReference>
<dbReference type="CDD" id="cd16988">
    <property type="entry name" value="ANTH_N_YAP180"/>
    <property type="match status" value="1"/>
</dbReference>
<dbReference type="InterPro" id="IPR045192">
    <property type="entry name" value="AP180-like"/>
</dbReference>
<dbReference type="GO" id="GO:0000149">
    <property type="term" value="F:SNARE binding"/>
    <property type="evidence" value="ECO:0007669"/>
    <property type="project" value="TreeGrafter"/>
</dbReference>
<dbReference type="SUPFAM" id="SSF89009">
    <property type="entry name" value="GAT-like domain"/>
    <property type="match status" value="1"/>
</dbReference>
<evidence type="ECO:0000259" key="2">
    <source>
        <dbReference type="PROSITE" id="PS50942"/>
    </source>
</evidence>
<dbReference type="Proteomes" id="UP000186303">
    <property type="component" value="Chromosome 2"/>
</dbReference>
<dbReference type="STRING" id="1230383.A0A1M8A2C7"/>
<dbReference type="GO" id="GO:0048268">
    <property type="term" value="P:clathrin coat assembly"/>
    <property type="evidence" value="ECO:0007669"/>
    <property type="project" value="InterPro"/>
</dbReference>
<gene>
    <name evidence="3" type="ORF">MSYG_0921</name>
</gene>
<evidence type="ECO:0000313" key="4">
    <source>
        <dbReference type="Proteomes" id="UP000186303"/>
    </source>
</evidence>